<evidence type="ECO:0000259" key="3">
    <source>
        <dbReference type="Pfam" id="PF19259"/>
    </source>
</evidence>
<evidence type="ECO:0000256" key="1">
    <source>
        <dbReference type="SAM" id="Coils"/>
    </source>
</evidence>
<organism evidence="4 5">
    <name type="scientific">Brachionus calyciflorus</name>
    <dbReference type="NCBI Taxonomy" id="104777"/>
    <lineage>
        <taxon>Eukaryota</taxon>
        <taxon>Metazoa</taxon>
        <taxon>Spiralia</taxon>
        <taxon>Gnathifera</taxon>
        <taxon>Rotifera</taxon>
        <taxon>Eurotatoria</taxon>
        <taxon>Monogononta</taxon>
        <taxon>Pseudotrocha</taxon>
        <taxon>Ploima</taxon>
        <taxon>Brachionidae</taxon>
        <taxon>Brachionus</taxon>
    </lineage>
</organism>
<feature type="region of interest" description="Disordered" evidence="2">
    <location>
        <begin position="273"/>
        <end position="301"/>
    </location>
</feature>
<feature type="coiled-coil region" evidence="1">
    <location>
        <begin position="65"/>
        <end position="223"/>
    </location>
</feature>
<feature type="compositionally biased region" description="Basic and acidic residues" evidence="2">
    <location>
        <begin position="280"/>
        <end position="295"/>
    </location>
</feature>
<dbReference type="Pfam" id="PF19259">
    <property type="entry name" value="Ty3_capsid"/>
    <property type="match status" value="1"/>
</dbReference>
<feature type="non-terminal residue" evidence="4">
    <location>
        <position position="1"/>
    </location>
</feature>
<name>A0A814CLE7_9BILA</name>
<comment type="caution">
    <text evidence="4">The sequence shown here is derived from an EMBL/GenBank/DDBJ whole genome shotgun (WGS) entry which is preliminary data.</text>
</comment>
<dbReference type="AlphaFoldDB" id="A0A814CLE7"/>
<evidence type="ECO:0000313" key="5">
    <source>
        <dbReference type="Proteomes" id="UP000663879"/>
    </source>
</evidence>
<dbReference type="Proteomes" id="UP000663879">
    <property type="component" value="Unassembled WGS sequence"/>
</dbReference>
<evidence type="ECO:0000313" key="4">
    <source>
        <dbReference type="EMBL" id="CAF0941755.1"/>
    </source>
</evidence>
<dbReference type="OrthoDB" id="10192889at2759"/>
<proteinExistence type="predicted"/>
<reference evidence="4" key="1">
    <citation type="submission" date="2021-02" db="EMBL/GenBank/DDBJ databases">
        <authorList>
            <person name="Nowell W R."/>
        </authorList>
    </citation>
    <scope>NUCLEOTIDE SEQUENCE</scope>
    <source>
        <strain evidence="4">Ploen Becks lab</strain>
    </source>
</reference>
<dbReference type="InterPro" id="IPR045358">
    <property type="entry name" value="Ty3_capsid"/>
</dbReference>
<keyword evidence="1" id="KW-0175">Coiled coil</keyword>
<feature type="domain" description="Ty3 transposon capsid-like protein" evidence="3">
    <location>
        <begin position="332"/>
        <end position="459"/>
    </location>
</feature>
<keyword evidence="5" id="KW-1185">Reference proteome</keyword>
<dbReference type="EMBL" id="CAJNOC010002593">
    <property type="protein sequence ID" value="CAF0941755.1"/>
    <property type="molecule type" value="Genomic_DNA"/>
</dbReference>
<evidence type="ECO:0000256" key="2">
    <source>
        <dbReference type="SAM" id="MobiDB-lite"/>
    </source>
</evidence>
<gene>
    <name evidence="4" type="ORF">OXX778_LOCUS13465</name>
</gene>
<protein>
    <recommendedName>
        <fullName evidence="3">Ty3 transposon capsid-like protein domain-containing protein</fullName>
    </recommendedName>
</protein>
<accession>A0A814CLE7</accession>
<sequence>MSGKETNLRMIERLPENFEKESLEVVKNLARRLEAYVFHLENERVKDAGKLNKFSDRLASCEIAFEKSKADVKNLMETNEKLDTEKERSLQKYNLIKISLEDKNSELKLAQEKIEKLTSELNDLKSKLESKDKEQNVIENEKLNNLIIEKENSIQELKNKVTSYETRIKSCEEEIEYLNKNKNLDIDKIADLEFALSSLKTQIDNLEKEQVTLGVKNSELEKTNTNLMITKNELGQKLRFSERIVELNKLKEISNSNIKRNLEFSYSLPVNTPSCSTAKKASDEESDDKYREKSPIRTKSFSPIPPNRGYLPYIPLNPFPKTNNNVILEGNGVTQDKQKIIFASSYLRDAALHEYQYFIKDKDRNKILWEEFKNMLKELYMREKLRNLKHLKDICSYINDFRIIVNQINNISEFDQITYFLNGLNDLTSDYVRLRNPDSLLKAIEYAEDYDRFKSNRVSKNADILPALALPIVSIFDRV</sequence>